<organism evidence="2 3">
    <name type="scientific">Micromonospora nigra</name>
    <dbReference type="NCBI Taxonomy" id="145857"/>
    <lineage>
        <taxon>Bacteria</taxon>
        <taxon>Bacillati</taxon>
        <taxon>Actinomycetota</taxon>
        <taxon>Actinomycetes</taxon>
        <taxon>Micromonosporales</taxon>
        <taxon>Micromonosporaceae</taxon>
        <taxon>Micromonospora</taxon>
    </lineage>
</organism>
<dbReference type="OrthoDB" id="3396455at2"/>
<dbReference type="RefSeq" id="WP_091089432.1">
    <property type="nucleotide sequence ID" value="NZ_FMHT01000003.1"/>
</dbReference>
<keyword evidence="3" id="KW-1185">Reference proteome</keyword>
<dbReference type="Proteomes" id="UP000199699">
    <property type="component" value="Unassembled WGS sequence"/>
</dbReference>
<feature type="region of interest" description="Disordered" evidence="1">
    <location>
        <begin position="1"/>
        <end position="67"/>
    </location>
</feature>
<protein>
    <submittedName>
        <fullName evidence="2">Uncharacterized protein</fullName>
    </submittedName>
</protein>
<accession>A0A1C6T4J3</accession>
<evidence type="ECO:0000313" key="2">
    <source>
        <dbReference type="EMBL" id="SCL36559.1"/>
    </source>
</evidence>
<dbReference type="EMBL" id="FMHT01000003">
    <property type="protein sequence ID" value="SCL36559.1"/>
    <property type="molecule type" value="Genomic_DNA"/>
</dbReference>
<dbReference type="AlphaFoldDB" id="A0A1C6T4J3"/>
<reference evidence="2 3" key="1">
    <citation type="submission" date="2016-06" db="EMBL/GenBank/DDBJ databases">
        <authorList>
            <person name="Kjaerup R.B."/>
            <person name="Dalgaard T.S."/>
            <person name="Juul-Madsen H.R."/>
        </authorList>
    </citation>
    <scope>NUCLEOTIDE SEQUENCE [LARGE SCALE GENOMIC DNA]</scope>
    <source>
        <strain evidence="2 3">DSM 43818</strain>
    </source>
</reference>
<evidence type="ECO:0000313" key="3">
    <source>
        <dbReference type="Proteomes" id="UP000199699"/>
    </source>
</evidence>
<sequence>MTNPQQQEFRRNARGANTQDNKGPGPGAQPRNRGHSTGDTGRPVPEGQVSPYGPTEEPVASDDSGRD</sequence>
<gene>
    <name evidence="2" type="ORF">GA0070616_5519</name>
</gene>
<name>A0A1C6T4J3_9ACTN</name>
<proteinExistence type="predicted"/>
<evidence type="ECO:0000256" key="1">
    <source>
        <dbReference type="SAM" id="MobiDB-lite"/>
    </source>
</evidence>